<dbReference type="InterPro" id="IPR036770">
    <property type="entry name" value="Ankyrin_rpt-contain_sf"/>
</dbReference>
<proteinExistence type="predicted"/>
<name>A0A0G2Y6C5_9VIRU</name>
<dbReference type="Proteomes" id="UP000240461">
    <property type="component" value="Segment"/>
</dbReference>
<keyword evidence="2" id="KW-1185">Reference proteome</keyword>
<dbReference type="Gene3D" id="1.25.40.20">
    <property type="entry name" value="Ankyrin repeat-containing domain"/>
    <property type="match status" value="1"/>
</dbReference>
<evidence type="ECO:0000313" key="2">
    <source>
        <dbReference type="Proteomes" id="UP000240461"/>
    </source>
</evidence>
<evidence type="ECO:0000313" key="1">
    <source>
        <dbReference type="EMBL" id="AKI80099.1"/>
    </source>
</evidence>
<dbReference type="KEGG" id="vg:80513897"/>
<sequence>MNFLNIFNGYKKVPVEYSVQEESTEQSKNTDKKIDTDKKNDNCEKQISLKDFIDRCEKSDSISENDFLDYPEHVISSYVKDNVKSFIDNNKIDLLNKLLTLFPKSVFFMASCEKFTTIFPSIKDNINGLLVNNNKQTFLHKILNLEDSIIILESNINLNVNQIDIYGETFVSNYYDSIDILYKKNKNTSYENCHITSKKIIEFVKLLIRKNYNINYVDNNNRSIINLCFRVNDDKSIISHSTKKNMAYRQTYFFIDYCCLYNFFYNEKIDPTMNFVWLKYMIHLYYPVFNTNNKYFFMILETCLKNKNYKKFLFEIINDKFHTLDEKDIIMIVSIINNINNKKFRNMVKYVNESDGNTVFHLMAKFRYKKLLLTVSDIIRIEYKANKNGKCPRDLYIESKISNILN</sequence>
<organism evidence="1 2">
    <name type="scientific">Acanthamoeba polyphaga mimivirus Kroon</name>
    <dbReference type="NCBI Taxonomy" id="3069720"/>
    <lineage>
        <taxon>Viruses</taxon>
        <taxon>Varidnaviria</taxon>
        <taxon>Bamfordvirae</taxon>
        <taxon>Nucleocytoviricota</taxon>
        <taxon>Megaviricetes</taxon>
        <taxon>Imitervirales</taxon>
        <taxon>Mimiviridae</taxon>
        <taxon>Megamimivirinae</taxon>
        <taxon>Mimivirus</taxon>
        <taxon>Mimivirus lagoaense</taxon>
    </lineage>
</organism>
<protein>
    <recommendedName>
        <fullName evidence="3">Ankyrin repeat protein</fullName>
    </recommendedName>
</protein>
<reference evidence="1 2" key="1">
    <citation type="submission" date="2014-10" db="EMBL/GenBank/DDBJ databases">
        <title>Pan-genome analysis of Brazilian lineage A amoebal mimiviruses.</title>
        <authorList>
            <person name="Assis F.L."/>
            <person name="Abrahao J.S."/>
            <person name="Kroon E.G."/>
            <person name="Dornas F.P."/>
            <person name="Andrade K.R."/>
            <person name="Borato P.V.M."/>
            <person name="Pilotto M.R."/>
            <person name="Benamar S."/>
            <person name="LaScola B."/>
            <person name="Colson P."/>
        </authorList>
    </citation>
    <scope>NUCLEOTIDE SEQUENCE [LARGE SCALE GENOMIC DNA]</scope>
    <source>
        <strain evidence="1 2">Kroon</strain>
    </source>
</reference>
<accession>A0A0G2Y6C5</accession>
<evidence type="ECO:0008006" key="3">
    <source>
        <dbReference type="Google" id="ProtNLM"/>
    </source>
</evidence>
<dbReference type="EMBL" id="KM982402">
    <property type="protein sequence ID" value="AKI80099.1"/>
    <property type="molecule type" value="Genomic_DNA"/>
</dbReference>